<accession>A0ABP0TNM9</accession>
<keyword evidence="1" id="KW-0433">Leucine-rich repeat</keyword>
<dbReference type="Gene3D" id="3.80.10.10">
    <property type="entry name" value="Ribonuclease Inhibitor"/>
    <property type="match status" value="3"/>
</dbReference>
<evidence type="ECO:0000259" key="3">
    <source>
        <dbReference type="Pfam" id="PF08263"/>
    </source>
</evidence>
<dbReference type="Proteomes" id="UP001497512">
    <property type="component" value="Chromosome 13"/>
</dbReference>
<dbReference type="Pfam" id="PF13516">
    <property type="entry name" value="LRR_6"/>
    <property type="match status" value="1"/>
</dbReference>
<organism evidence="4 5">
    <name type="scientific">Sphagnum troendelagicum</name>
    <dbReference type="NCBI Taxonomy" id="128251"/>
    <lineage>
        <taxon>Eukaryota</taxon>
        <taxon>Viridiplantae</taxon>
        <taxon>Streptophyta</taxon>
        <taxon>Embryophyta</taxon>
        <taxon>Bryophyta</taxon>
        <taxon>Sphagnophytina</taxon>
        <taxon>Sphagnopsida</taxon>
        <taxon>Sphagnales</taxon>
        <taxon>Sphagnaceae</taxon>
        <taxon>Sphagnum</taxon>
    </lineage>
</organism>
<dbReference type="Pfam" id="PF00560">
    <property type="entry name" value="LRR_1"/>
    <property type="match status" value="1"/>
</dbReference>
<feature type="domain" description="Leucine-rich repeat-containing N-terminal plant-type" evidence="3">
    <location>
        <begin position="52"/>
        <end position="95"/>
    </location>
</feature>
<evidence type="ECO:0000256" key="1">
    <source>
        <dbReference type="ARBA" id="ARBA00022614"/>
    </source>
</evidence>
<evidence type="ECO:0000256" key="2">
    <source>
        <dbReference type="ARBA" id="ARBA00022737"/>
    </source>
</evidence>
<evidence type="ECO:0000313" key="4">
    <source>
        <dbReference type="EMBL" id="CAK9200640.1"/>
    </source>
</evidence>
<dbReference type="InterPro" id="IPR053213">
    <property type="entry name" value="RLP29"/>
</dbReference>
<keyword evidence="5" id="KW-1185">Reference proteome</keyword>
<dbReference type="InterPro" id="IPR001611">
    <property type="entry name" value="Leu-rich_rpt"/>
</dbReference>
<sequence>MGLGSRSAGSWRLQIHGFLQQLMIMLLIVAETRIGIGFLQAQEVVNLSPPLHPSDLAVLRAVKNAMADLPGGSFFASWEFAPGIDPCQIFTGVSCISVQGYSRVNLLSLGPEEAGEPGLWGPLPPELADLPFLQQLSISPGAVSGSIPPGLGSLTYLEEFSCAQNLLTGSIPPTIGALSKLQVLQLSMNRLEGVIPAEISSLQALEFLVLSDNLLSGNIPVLSNNTHLTHLDLRHNELVGELVSFMLPDSLEFLSLSKNQLSGGIGAVGSLSKLNYLDFSFNQFSGAIPSSLFGISGLSYLLLNRNQLSGPLPMTLPLNSDQQLVTIQEVDLSFNLLQGNIPAFLAGVQSLYLNNNLFIGTVPQEFVASLEASTLQSLYLQHNYLSSFGSLATASIPPTVAVCVQYNCQLPPPQSLCPENAGLIARPINECTKFAGTQNLQPPFFP</sequence>
<keyword evidence="2" id="KW-0677">Repeat</keyword>
<gene>
    <name evidence="4" type="ORF">CSSPTR1EN2_LOCUS5508</name>
</gene>
<reference evidence="4" key="1">
    <citation type="submission" date="2024-02" db="EMBL/GenBank/DDBJ databases">
        <authorList>
            <consortium name="ELIXIR-Norway"/>
            <consortium name="Elixir Norway"/>
        </authorList>
    </citation>
    <scope>NUCLEOTIDE SEQUENCE</scope>
</reference>
<dbReference type="InterPro" id="IPR032675">
    <property type="entry name" value="LRR_dom_sf"/>
</dbReference>
<dbReference type="PANTHER" id="PTHR48009">
    <property type="entry name" value="LEUCINE-RICH REPEAT (LRR) FAMILY PROTEIN"/>
    <property type="match status" value="1"/>
</dbReference>
<evidence type="ECO:0000313" key="5">
    <source>
        <dbReference type="Proteomes" id="UP001497512"/>
    </source>
</evidence>
<dbReference type="Pfam" id="PF13855">
    <property type="entry name" value="LRR_8"/>
    <property type="match status" value="1"/>
</dbReference>
<dbReference type="EMBL" id="OZ019905">
    <property type="protein sequence ID" value="CAK9200640.1"/>
    <property type="molecule type" value="Genomic_DNA"/>
</dbReference>
<dbReference type="PANTHER" id="PTHR48009:SF4">
    <property type="entry name" value="LEUCINE-RICH REPEAT (LRR) FAMILY PROTEIN"/>
    <property type="match status" value="1"/>
</dbReference>
<dbReference type="Pfam" id="PF08263">
    <property type="entry name" value="LRRNT_2"/>
    <property type="match status" value="1"/>
</dbReference>
<protein>
    <recommendedName>
        <fullName evidence="3">Leucine-rich repeat-containing N-terminal plant-type domain-containing protein</fullName>
    </recommendedName>
</protein>
<dbReference type="SUPFAM" id="SSF52058">
    <property type="entry name" value="L domain-like"/>
    <property type="match status" value="1"/>
</dbReference>
<dbReference type="InterPro" id="IPR013210">
    <property type="entry name" value="LRR_N_plant-typ"/>
</dbReference>
<name>A0ABP0TNM9_9BRYO</name>
<proteinExistence type="predicted"/>
<dbReference type="PROSITE" id="PS51450">
    <property type="entry name" value="LRR"/>
    <property type="match status" value="1"/>
</dbReference>